<evidence type="ECO:0000313" key="3">
    <source>
        <dbReference type="Proteomes" id="UP001166286"/>
    </source>
</evidence>
<gene>
    <name evidence="2" type="ORF">JMJ35_007923</name>
</gene>
<dbReference type="AlphaFoldDB" id="A0AA39QWC9"/>
<keyword evidence="3" id="KW-1185">Reference proteome</keyword>
<dbReference type="Proteomes" id="UP001166286">
    <property type="component" value="Unassembled WGS sequence"/>
</dbReference>
<name>A0AA39QWC9_9LECA</name>
<evidence type="ECO:0000313" key="2">
    <source>
        <dbReference type="EMBL" id="KAK0509529.1"/>
    </source>
</evidence>
<reference evidence="2" key="1">
    <citation type="submission" date="2023-03" db="EMBL/GenBank/DDBJ databases">
        <title>Complete genome of Cladonia borealis.</title>
        <authorList>
            <person name="Park H."/>
        </authorList>
    </citation>
    <scope>NUCLEOTIDE SEQUENCE</scope>
    <source>
        <strain evidence="2">ANT050790</strain>
    </source>
</reference>
<protein>
    <submittedName>
        <fullName evidence="2">Uncharacterized protein</fullName>
    </submittedName>
</protein>
<keyword evidence="1" id="KW-0732">Signal</keyword>
<sequence length="197" mass="19848">MMHIHISLTLLTSVLLASAKPAPGQHEARQVAIPSLPTLLANSVPSVTLPTSALPIVYTATLVPSGSLIAVPPAASPVLASIIGGFSSLPVAVPPISSIIPGPASLLSAITGPINTLNPSLPTPTITVSELATVCAQAINLLQFIASLLEDVGTGFSVPSIPNTVFPISNSTITSLLGIVQGLITECTAINDLSSVL</sequence>
<feature type="signal peptide" evidence="1">
    <location>
        <begin position="1"/>
        <end position="19"/>
    </location>
</feature>
<accession>A0AA39QWC9</accession>
<feature type="chain" id="PRO_5041351225" evidence="1">
    <location>
        <begin position="20"/>
        <end position="197"/>
    </location>
</feature>
<organism evidence="2 3">
    <name type="scientific">Cladonia borealis</name>
    <dbReference type="NCBI Taxonomy" id="184061"/>
    <lineage>
        <taxon>Eukaryota</taxon>
        <taxon>Fungi</taxon>
        <taxon>Dikarya</taxon>
        <taxon>Ascomycota</taxon>
        <taxon>Pezizomycotina</taxon>
        <taxon>Lecanoromycetes</taxon>
        <taxon>OSLEUM clade</taxon>
        <taxon>Lecanoromycetidae</taxon>
        <taxon>Lecanorales</taxon>
        <taxon>Lecanorineae</taxon>
        <taxon>Cladoniaceae</taxon>
        <taxon>Cladonia</taxon>
    </lineage>
</organism>
<proteinExistence type="predicted"/>
<evidence type="ECO:0000256" key="1">
    <source>
        <dbReference type="SAM" id="SignalP"/>
    </source>
</evidence>
<dbReference type="EMBL" id="JAFEKC020000018">
    <property type="protein sequence ID" value="KAK0509529.1"/>
    <property type="molecule type" value="Genomic_DNA"/>
</dbReference>
<comment type="caution">
    <text evidence="2">The sequence shown here is derived from an EMBL/GenBank/DDBJ whole genome shotgun (WGS) entry which is preliminary data.</text>
</comment>